<keyword evidence="1" id="KW-0732">Signal</keyword>
<proteinExistence type="predicted"/>
<accession>A0ABP8N6U0</accession>
<evidence type="ECO:0000313" key="2">
    <source>
        <dbReference type="EMBL" id="GAA4460281.1"/>
    </source>
</evidence>
<feature type="chain" id="PRO_5046300125" evidence="1">
    <location>
        <begin position="18"/>
        <end position="148"/>
    </location>
</feature>
<evidence type="ECO:0000313" key="3">
    <source>
        <dbReference type="Proteomes" id="UP001501175"/>
    </source>
</evidence>
<evidence type="ECO:0000256" key="1">
    <source>
        <dbReference type="SAM" id="SignalP"/>
    </source>
</evidence>
<dbReference type="Proteomes" id="UP001501175">
    <property type="component" value="Unassembled WGS sequence"/>
</dbReference>
<name>A0ABP8N6U0_9BACT</name>
<dbReference type="EMBL" id="BAABHD010000032">
    <property type="protein sequence ID" value="GAA4460281.1"/>
    <property type="molecule type" value="Genomic_DNA"/>
</dbReference>
<comment type="caution">
    <text evidence="2">The sequence shown here is derived from an EMBL/GenBank/DDBJ whole genome shotgun (WGS) entry which is preliminary data.</text>
</comment>
<feature type="signal peptide" evidence="1">
    <location>
        <begin position="1"/>
        <end position="17"/>
    </location>
</feature>
<keyword evidence="3" id="KW-1185">Reference proteome</keyword>
<organism evidence="2 3">
    <name type="scientific">Nibrella saemangeumensis</name>
    <dbReference type="NCBI Taxonomy" id="1084526"/>
    <lineage>
        <taxon>Bacteria</taxon>
        <taxon>Pseudomonadati</taxon>
        <taxon>Bacteroidota</taxon>
        <taxon>Cytophagia</taxon>
        <taxon>Cytophagales</taxon>
        <taxon>Spirosomataceae</taxon>
        <taxon>Nibrella</taxon>
    </lineage>
</organism>
<reference evidence="3" key="1">
    <citation type="journal article" date="2019" name="Int. J. Syst. Evol. Microbiol.">
        <title>The Global Catalogue of Microorganisms (GCM) 10K type strain sequencing project: providing services to taxonomists for standard genome sequencing and annotation.</title>
        <authorList>
            <consortium name="The Broad Institute Genomics Platform"/>
            <consortium name="The Broad Institute Genome Sequencing Center for Infectious Disease"/>
            <person name="Wu L."/>
            <person name="Ma J."/>
        </authorList>
    </citation>
    <scope>NUCLEOTIDE SEQUENCE [LARGE SCALE GENOMIC DNA]</scope>
    <source>
        <strain evidence="3">JCM 17927</strain>
    </source>
</reference>
<sequence>MKILQLLLVFTTLTTYAQETVPPAKGDNTILVRTNLPDEEAFTMIRGKLADLGYTFRENRDSLLFKTNEKPIDRKPAYQVATVIKIANGVIVLSGQLTTIFEGTPASFPIQYTSPNSTMYRYGFKVLQDLGKSLEGTLPGTLVAYSKQ</sequence>
<dbReference type="RefSeq" id="WP_345245336.1">
    <property type="nucleotide sequence ID" value="NZ_BAABHD010000032.1"/>
</dbReference>
<protein>
    <submittedName>
        <fullName evidence="2">Uncharacterized protein</fullName>
    </submittedName>
</protein>
<gene>
    <name evidence="2" type="ORF">GCM10023189_35160</name>
</gene>